<accession>A0A286RGB2</accession>
<dbReference type="GO" id="GO:0016787">
    <property type="term" value="F:hydrolase activity"/>
    <property type="evidence" value="ECO:0007669"/>
    <property type="project" value="UniProtKB-KW"/>
</dbReference>
<dbReference type="EMBL" id="CP018477">
    <property type="protein sequence ID" value="ASV74994.1"/>
    <property type="molecule type" value="Genomic_DNA"/>
</dbReference>
<name>A0A286RGB2_9BACT</name>
<keyword evidence="1" id="KW-0378">Hydrolase</keyword>
<dbReference type="AlphaFoldDB" id="A0A286RGB2"/>
<gene>
    <name evidence="2" type="ORF">THTE_2392</name>
</gene>
<dbReference type="KEGG" id="ttf:THTE_2392"/>
<dbReference type="OrthoDB" id="8565046at2"/>
<protein>
    <submittedName>
        <fullName evidence="2">Beta-hexosaminidase</fullName>
    </submittedName>
</protein>
<dbReference type="InterPro" id="IPR029018">
    <property type="entry name" value="Hex-like_dom2"/>
</dbReference>
<sequence>MVQNGSASARLVFPAGRQSELKLVIDELHDALSAATGASLERLPWEPDRPLPSPAIVVGTAMDFPEEAKAFGLDAMGPEGVAVCTSRGRLWLLGNSPAGVSHAVYMFLEELGFRWYFPDPVWTVTPHCRDITVQIRKVEQPAFAWRRIWYGWGPRTPQLQKDYDAWMRHNRQGGAFRVDCGHAWERYIPVKMFDSHPEWFALVKGKRQPPQLCVSNPEVQQQFVEAVLEYLRRHPEQTMVSVEPNDGGGYCECPNCRAIGNGSVSDQVFFLANLVARAVQKEFPGKYVGLYAYAHHADPPSFALEPNVYVQVTTGFRYTKLSWEDQIRAFRQCGAQVGVYDYFSVYPWDWDLPGAAKAGRDFELATAIRNYHSLGLSTYDAESSCNWGPNGPGYWMAAHLMWNPQQDAQSLFEDFCTKAFGEAAAPMRRLYTRWSRGERFSPRSLKLAMEDLDAAYRATSAPEIVARLDRVAMYLHWLRLWLEYDQSSRHNQWNRLVVAPPEEIIARAKECVVFSHRIMDTGLIHTFPMLFSSWFDERFRALTLVEGFNLREAHKAWTAQKQNIPTHEEVTQFRQEDLKRYADLQAVEIEGRIWRGPLRPVTDLVPDAVASWQETKSALPAIESGEIVFQGRAGEELTISWQPFDKGHTISCDWTLRTEETIVATGHVEAPKGEPAQATVKLPQNGVYTLNPGTDFWRAARVDIGNRPFVFRAARADTPGAPKAVPLRFWLPAMNERLYFYVPQGTRHFVVGIVSGGDPWTQLRINTPDGRVIVDDRVLAGSEISVIVEEDQRTYGADSAMANHSILPSAQQSVEVPNGTDGQIWSLQLSGLRCVVELYDVPPYLACSPQTLLIPEDAVFHSQSDGSRKVDYD</sequence>
<evidence type="ECO:0000313" key="3">
    <source>
        <dbReference type="Proteomes" id="UP000215086"/>
    </source>
</evidence>
<reference evidence="2 3" key="1">
    <citation type="journal article" name="Front. Microbiol.">
        <title>Sugar Metabolism of the First Thermophilic Planctomycete Thermogutta terrifontis: Comparative Genomic and Transcriptomic Approaches.</title>
        <authorList>
            <person name="Elcheninov A.G."/>
            <person name="Menzel P."/>
            <person name="Gudbergsdottir S.R."/>
            <person name="Slesarev A.I."/>
            <person name="Kadnikov V.V."/>
            <person name="Krogh A."/>
            <person name="Bonch-Osmolovskaya E.A."/>
            <person name="Peng X."/>
            <person name="Kublanov I.V."/>
        </authorList>
    </citation>
    <scope>NUCLEOTIDE SEQUENCE [LARGE SCALE GENOMIC DNA]</scope>
    <source>
        <strain evidence="2 3">R1</strain>
    </source>
</reference>
<dbReference type="PANTHER" id="PTHR47406:SF2">
    <property type="entry name" value="ALPHA GLUCURONIDASE N-TERMINAL DOMAIN-CONTAINING PROTEIN"/>
    <property type="match status" value="1"/>
</dbReference>
<keyword evidence="3" id="KW-1185">Reference proteome</keyword>
<evidence type="ECO:0000313" key="2">
    <source>
        <dbReference type="EMBL" id="ASV74994.1"/>
    </source>
</evidence>
<dbReference type="SUPFAM" id="SSF55545">
    <property type="entry name" value="beta-N-acetylhexosaminidase-like domain"/>
    <property type="match status" value="1"/>
</dbReference>
<dbReference type="RefSeq" id="WP_157731991.1">
    <property type="nucleotide sequence ID" value="NZ_CP018477.1"/>
</dbReference>
<organism evidence="2 3">
    <name type="scientific">Thermogutta terrifontis</name>
    <dbReference type="NCBI Taxonomy" id="1331910"/>
    <lineage>
        <taxon>Bacteria</taxon>
        <taxon>Pseudomonadati</taxon>
        <taxon>Planctomycetota</taxon>
        <taxon>Planctomycetia</taxon>
        <taxon>Pirellulales</taxon>
        <taxon>Thermoguttaceae</taxon>
        <taxon>Thermogutta</taxon>
    </lineage>
</organism>
<dbReference type="Pfam" id="PF16126">
    <property type="entry name" value="DUF4838"/>
    <property type="match status" value="1"/>
</dbReference>
<dbReference type="Gene3D" id="3.30.379.10">
    <property type="entry name" value="Chitobiase/beta-hexosaminidase domain 2-like"/>
    <property type="match status" value="1"/>
</dbReference>
<dbReference type="GO" id="GO:0005975">
    <property type="term" value="P:carbohydrate metabolic process"/>
    <property type="evidence" value="ECO:0007669"/>
    <property type="project" value="UniProtKB-ARBA"/>
</dbReference>
<proteinExistence type="predicted"/>
<dbReference type="Proteomes" id="UP000215086">
    <property type="component" value="Chromosome"/>
</dbReference>
<evidence type="ECO:0000256" key="1">
    <source>
        <dbReference type="ARBA" id="ARBA00022801"/>
    </source>
</evidence>
<dbReference type="InterPro" id="IPR032287">
    <property type="entry name" value="DUF4838"/>
</dbReference>
<dbReference type="PANTHER" id="PTHR47406">
    <property type="entry name" value="COAGULATION FACTOR 5/8 TYPE, C-TERMINAL"/>
    <property type="match status" value="1"/>
</dbReference>